<comment type="caution">
    <text evidence="2">The sequence shown here is derived from an EMBL/GenBank/DDBJ whole genome shotgun (WGS) entry which is preliminary data.</text>
</comment>
<proteinExistence type="predicted"/>
<dbReference type="Gene3D" id="1.10.3210.10">
    <property type="entry name" value="Hypothetical protein af1432"/>
    <property type="match status" value="1"/>
</dbReference>
<dbReference type="SMART" id="SM00471">
    <property type="entry name" value="HDc"/>
    <property type="match status" value="1"/>
</dbReference>
<protein>
    <submittedName>
        <fullName evidence="2">HD domain-containing protein</fullName>
    </submittedName>
</protein>
<dbReference type="PANTHER" id="PTHR40202">
    <property type="match status" value="1"/>
</dbReference>
<evidence type="ECO:0000313" key="2">
    <source>
        <dbReference type="EMBL" id="NWN92202.1"/>
    </source>
</evidence>
<gene>
    <name evidence="2" type="ORF">HLV39_11930</name>
</gene>
<dbReference type="Proteomes" id="UP000536442">
    <property type="component" value="Unassembled WGS sequence"/>
</dbReference>
<feature type="domain" description="HD/PDEase" evidence="1">
    <location>
        <begin position="30"/>
        <end position="94"/>
    </location>
</feature>
<dbReference type="InterPro" id="IPR052567">
    <property type="entry name" value="OP_Dioxygenase"/>
</dbReference>
<accession>A0A851HY65</accession>
<dbReference type="SUPFAM" id="SSF109604">
    <property type="entry name" value="HD-domain/PDEase-like"/>
    <property type="match status" value="1"/>
</dbReference>
<sequence length="195" mass="21505">MSFDTLDQDNIVAFIGDIFARRGSESYMGEAVTMSQHMLQSAMLAQKANAPDTLVAAALLHDIGHYTSEFPEDSLASGQDNYHESAGADVLKAFFPKAVTEPIELHVAAKRYLCAVNDNYFSRLSPASVQSLNVQGGPMSQDEVDAFRQHEFYEDALRLRVWDDEGKVADMQTPAFEDFAPLLERLAQQHAATAS</sequence>
<dbReference type="AlphaFoldDB" id="A0A851HY65"/>
<dbReference type="InterPro" id="IPR006674">
    <property type="entry name" value="HD_domain"/>
</dbReference>
<dbReference type="EMBL" id="JABEVQ010000006">
    <property type="protein sequence ID" value="NWN92202.1"/>
    <property type="molecule type" value="Genomic_DNA"/>
</dbReference>
<keyword evidence="3" id="KW-1185">Reference proteome</keyword>
<dbReference type="Pfam" id="PF01966">
    <property type="entry name" value="HD"/>
    <property type="match status" value="1"/>
</dbReference>
<dbReference type="CDD" id="cd00077">
    <property type="entry name" value="HDc"/>
    <property type="match status" value="1"/>
</dbReference>
<reference evidence="2 3" key="1">
    <citation type="submission" date="2020-03" db="EMBL/GenBank/DDBJ databases">
        <title>Metagenomic, metatranscriptomic, and metabolomic analyses revealed the key microbes and metabolic features during the fermentation of ganjang, Korean traditional soy sauce.</title>
        <authorList>
            <person name="Chun B.H."/>
            <person name="Jeon C.O."/>
        </authorList>
    </citation>
    <scope>NUCLEOTIDE SEQUENCE [LARGE SCALE GENOMIC DNA]</scope>
    <source>
        <strain evidence="2 3">KG14</strain>
    </source>
</reference>
<name>A0A851HY65_9GAMM</name>
<organism evidence="2 3">
    <name type="scientific">Marinobacter adhaerens</name>
    <dbReference type="NCBI Taxonomy" id="1033846"/>
    <lineage>
        <taxon>Bacteria</taxon>
        <taxon>Pseudomonadati</taxon>
        <taxon>Pseudomonadota</taxon>
        <taxon>Gammaproteobacteria</taxon>
        <taxon>Pseudomonadales</taxon>
        <taxon>Marinobacteraceae</taxon>
        <taxon>Marinobacter</taxon>
    </lineage>
</organism>
<dbReference type="PANTHER" id="PTHR40202:SF1">
    <property type="entry name" value="HD DOMAIN-CONTAINING PROTEIN"/>
    <property type="match status" value="1"/>
</dbReference>
<evidence type="ECO:0000313" key="3">
    <source>
        <dbReference type="Proteomes" id="UP000536442"/>
    </source>
</evidence>
<dbReference type="InterPro" id="IPR003607">
    <property type="entry name" value="HD/PDEase_dom"/>
</dbReference>
<evidence type="ECO:0000259" key="1">
    <source>
        <dbReference type="SMART" id="SM00471"/>
    </source>
</evidence>